<evidence type="ECO:0000256" key="1">
    <source>
        <dbReference type="SAM" id="MobiDB-lite"/>
    </source>
</evidence>
<dbReference type="GeneID" id="28719797"/>
<reference evidence="5" key="2">
    <citation type="journal article" date="2017" name="Plant J.">
        <title>Araport11: a complete reannotation of the Arabidopsis thaliana reference genome.</title>
        <authorList>
            <person name="Cheng C.Y."/>
            <person name="Krishnakumar V."/>
            <person name="Chan A.P."/>
            <person name="Thibaud-Nissen F."/>
            <person name="Schobel S."/>
            <person name="Town C.D."/>
        </authorList>
    </citation>
    <scope>GENOME REANNOTATION</scope>
    <source>
        <strain evidence="5">cv. Columbia</strain>
    </source>
</reference>
<keyword evidence="2" id="KW-1133">Transmembrane helix</keyword>
<dbReference type="Araport" id="AT4G06655"/>
<keyword evidence="5" id="KW-1185">Reference proteome</keyword>
<keyword evidence="2" id="KW-0472">Membrane</keyword>
<gene>
    <name evidence="3 4" type="ordered locus">At4g06655</name>
</gene>
<reference evidence="4 5" key="1">
    <citation type="journal article" date="1999" name="Nature">
        <title>Sequence and analysis of chromosome 4 of the plant Arabidopsis thaliana.</title>
        <authorList>
            <consortium name="EU"/>
            <consortium name="CSHL and WU Arabidopsis Sequencing Project"/>
            <person name="Mayer K."/>
            <person name="Schuller C."/>
            <person name="Wambutt R."/>
            <person name="Murphy G."/>
            <person name="Volckaert G."/>
            <person name="Pohl T."/>
            <person name="Dusterhoft A."/>
            <person name="Stiekema W."/>
            <person name="Entian K.D."/>
            <person name="Terryn N."/>
            <person name="Harris B."/>
            <person name="Ansorge W."/>
            <person name="Brandt P."/>
            <person name="Grivell L."/>
            <person name="Rieger M."/>
            <person name="Weichselgartner M."/>
            <person name="de Simone V."/>
            <person name="Obermaier B."/>
            <person name="Mache R."/>
            <person name="Muller M."/>
            <person name="Kreis M."/>
            <person name="Delseny M."/>
            <person name="Puigdomenech P."/>
            <person name="Watson M."/>
            <person name="Schmidtheini T."/>
            <person name="Reichert B."/>
            <person name="Portatelle D."/>
            <person name="Perez-Alonso M."/>
            <person name="Boutry M."/>
            <person name="Bancroft I."/>
            <person name="Vos P."/>
            <person name="Hoheisel J."/>
            <person name="Zimmermann W."/>
            <person name="Wedler H."/>
            <person name="Ridley P."/>
            <person name="Langham S.A."/>
            <person name="McCullagh B."/>
            <person name="Bilham L."/>
            <person name="Robben J."/>
            <person name="Van der Schueren J."/>
            <person name="Grymonprez B."/>
            <person name="Chuang Y.J."/>
            <person name="Vandenbussche F."/>
            <person name="Braeken M."/>
            <person name="Weltjens I."/>
            <person name="Voet M."/>
            <person name="Bastiaens I."/>
            <person name="Aert R."/>
            <person name="Defoor E."/>
            <person name="Weitzenegger T."/>
            <person name="Bothe G."/>
            <person name="Ramsperger U."/>
            <person name="Hilbert H."/>
            <person name="Braun M."/>
            <person name="Holzer E."/>
            <person name="Brandt A."/>
            <person name="Peters S."/>
            <person name="van Staveren M."/>
            <person name="Dirske W."/>
            <person name="Mooijman P."/>
            <person name="Klein Lankhorst R."/>
            <person name="Rose M."/>
            <person name="Hauf J."/>
            <person name="Kotter P."/>
            <person name="Berneiser S."/>
            <person name="Hempel S."/>
            <person name="Feldpausch M."/>
            <person name="Lamberth S."/>
            <person name="Van den Daele H."/>
            <person name="De Keyser A."/>
            <person name="Buysshaert C."/>
            <person name="Gielen J."/>
            <person name="Villarroel R."/>
            <person name="De Clercq R."/>
            <person name="Van Montagu M."/>
            <person name="Rogers J."/>
            <person name="Cronin A."/>
            <person name="Quail M."/>
            <person name="Bray-Allen S."/>
            <person name="Clark L."/>
            <person name="Doggett J."/>
            <person name="Hall S."/>
            <person name="Kay M."/>
            <person name="Lennard N."/>
            <person name="McLay K."/>
            <person name="Mayes R."/>
            <person name="Pettett A."/>
            <person name="Rajandream M.A."/>
            <person name="Lyne M."/>
            <person name="Benes V."/>
            <person name="Rechmann S."/>
            <person name="Borkova D."/>
            <person name="Blocker H."/>
            <person name="Scharfe M."/>
            <person name="Grimm M."/>
            <person name="Lohnert T.H."/>
            <person name="Dose S."/>
            <person name="de Haan M."/>
            <person name="Maarse A."/>
            <person name="Schafer M."/>
            <person name="Muller-Auer S."/>
            <person name="Gabel C."/>
            <person name="Fuchs M."/>
            <person name="Fartmann B."/>
            <person name="Granderath K."/>
            <person name="Dauner D."/>
            <person name="Herzl A."/>
            <person name="Neumann S."/>
            <person name="Argiriou A."/>
            <person name="Vitale D."/>
            <person name="Liguori R."/>
            <person name="Piravandi E."/>
            <person name="Massenet O."/>
            <person name="Quigley F."/>
            <person name="Clabauld G."/>
            <person name="Mundlein A."/>
            <person name="Felber R."/>
            <person name="Schnabl S."/>
            <person name="Hiller R."/>
            <person name="Schmidt W."/>
            <person name="Lecharny A."/>
            <person name="Aubourg S."/>
            <person name="Chefdor F."/>
            <person name="Cooke R."/>
            <person name="Berger C."/>
            <person name="Montfort A."/>
            <person name="Casacuberta E."/>
            <person name="Gibbons T."/>
            <person name="Weber N."/>
            <person name="Vandenbol M."/>
            <person name="Bargues M."/>
            <person name="Terol J."/>
            <person name="Torres A."/>
            <person name="Perez-Perez A."/>
            <person name="Purnelle B."/>
            <person name="Bent E."/>
            <person name="Johnson S."/>
            <person name="Tacon D."/>
            <person name="Jesse T."/>
            <person name="Heijnen L."/>
            <person name="Schwarz S."/>
            <person name="Scholler P."/>
            <person name="Heber S."/>
            <person name="Francs P."/>
            <person name="Bielke C."/>
            <person name="Frishman D."/>
            <person name="Haase D."/>
            <person name="Lemcke K."/>
            <person name="Mewes H.W."/>
            <person name="Stocker S."/>
            <person name="Zaccaria P."/>
            <person name="Bevan M."/>
            <person name="Wilson R.K."/>
            <person name="de la Bastide M."/>
            <person name="Habermann K."/>
            <person name="Parnell L."/>
            <person name="Dedhia N."/>
            <person name="Gnoj L."/>
            <person name="Schutz K."/>
            <person name="Huang E."/>
            <person name="Spiegel L."/>
            <person name="Sehkon M."/>
            <person name="Murray J."/>
            <person name="Sheet P."/>
            <person name="Cordes M."/>
            <person name="Abu-Threideh J."/>
            <person name="Stoneking T."/>
            <person name="Kalicki J."/>
            <person name="Graves T."/>
            <person name="Harmon G."/>
            <person name="Edwards J."/>
            <person name="Latreille P."/>
            <person name="Courtney L."/>
            <person name="Cloud J."/>
            <person name="Abbott A."/>
            <person name="Scott K."/>
            <person name="Johnson D."/>
            <person name="Minx P."/>
            <person name="Bentley D."/>
            <person name="Fulton B."/>
            <person name="Miller N."/>
            <person name="Greco T."/>
            <person name="Kemp K."/>
            <person name="Kramer J."/>
            <person name="Fulton L."/>
            <person name="Mardis E."/>
            <person name="Dante M."/>
            <person name="Pepin K."/>
            <person name="Hillier L."/>
            <person name="Nelson J."/>
            <person name="Spieth J."/>
            <person name="Ryan E."/>
            <person name="Andrews S."/>
            <person name="Geisel C."/>
            <person name="Layman D."/>
            <person name="Du H."/>
            <person name="Ali J."/>
            <person name="Berghoff A."/>
            <person name="Jones K."/>
            <person name="Drone K."/>
            <person name="Cotton M."/>
            <person name="Joshu C."/>
            <person name="Antonoiu B."/>
            <person name="Zidanic M."/>
            <person name="Strong C."/>
            <person name="Sun H."/>
            <person name="Lamar B."/>
            <person name="Yordan C."/>
            <person name="Ma P."/>
            <person name="Zhong J."/>
            <person name="Preston R."/>
            <person name="Vil D."/>
            <person name="Shekher M."/>
            <person name="Matero A."/>
            <person name="Shah R."/>
            <person name="Swaby I.K."/>
            <person name="O'Shaughnessy A."/>
            <person name="Rodriguez M."/>
            <person name="Hoffmann J."/>
            <person name="Till S."/>
            <person name="Granat S."/>
            <person name="Shohdy N."/>
            <person name="Hasegawa A."/>
            <person name="Hameed A."/>
            <person name="Lodhi M."/>
            <person name="Johnson A."/>
            <person name="Chen E."/>
            <person name="Marra M."/>
            <person name="Martienssen R."/>
            <person name="McCombie W.R."/>
        </authorList>
    </citation>
    <scope>NUCLEOTIDE SEQUENCE [LARGE SCALE GENOMIC DNA]</scope>
    <source>
        <strain evidence="5">cv. Columbia</strain>
    </source>
</reference>
<dbReference type="TAIR" id="AT4G06655"/>
<feature type="transmembrane region" description="Helical" evidence="2">
    <location>
        <begin position="20"/>
        <end position="39"/>
    </location>
</feature>
<dbReference type="InParanoid" id="A0A1P8B634"/>
<organism evidence="4 5">
    <name type="scientific">Arabidopsis thaliana</name>
    <name type="common">Mouse-ear cress</name>
    <dbReference type="NCBI Taxonomy" id="3702"/>
    <lineage>
        <taxon>Eukaryota</taxon>
        <taxon>Viridiplantae</taxon>
        <taxon>Streptophyta</taxon>
        <taxon>Embryophyta</taxon>
        <taxon>Tracheophyta</taxon>
        <taxon>Spermatophyta</taxon>
        <taxon>Magnoliopsida</taxon>
        <taxon>eudicotyledons</taxon>
        <taxon>Gunneridae</taxon>
        <taxon>Pentapetalae</taxon>
        <taxon>rosids</taxon>
        <taxon>malvids</taxon>
        <taxon>Brassicales</taxon>
        <taxon>Brassicaceae</taxon>
        <taxon>Camelineae</taxon>
        <taxon>Arabidopsis</taxon>
    </lineage>
</organism>
<evidence type="ECO:0000313" key="5">
    <source>
        <dbReference type="Proteomes" id="UP000006548"/>
    </source>
</evidence>
<evidence type="ECO:0000313" key="4">
    <source>
        <dbReference type="EMBL" id="ANM67058.1"/>
    </source>
</evidence>
<dbReference type="KEGG" id="ath:AT4G06655"/>
<evidence type="ECO:0000256" key="2">
    <source>
        <dbReference type="SAM" id="Phobius"/>
    </source>
</evidence>
<dbReference type="AlphaFoldDB" id="A0A1P8B634"/>
<dbReference type="EMBL" id="CP002687">
    <property type="protein sequence ID" value="ANM67058.1"/>
    <property type="molecule type" value="Genomic_DNA"/>
</dbReference>
<keyword evidence="2 4" id="KW-0812">Transmembrane</keyword>
<proteinExistence type="predicted"/>
<dbReference type="RefSeq" id="NP_001328911.1">
    <property type="nucleotide sequence ID" value="NM_001340560.1"/>
</dbReference>
<name>A0A1P8B634_ARATH</name>
<protein>
    <submittedName>
        <fullName evidence="4">Transmembrane protein</fullName>
    </submittedName>
</protein>
<sequence>MNLPFDDKIKLRFRLLRWLAPAKAIANLHLFFWLLSVLVKQETSLHLSSMPLTRESWITSILAINQLRLRFSSAVSDRSRHRSSQVMNSTKASLENPTNTSSVNPMYI</sequence>
<feature type="compositionally biased region" description="Polar residues" evidence="1">
    <location>
        <begin position="84"/>
        <end position="108"/>
    </location>
</feature>
<dbReference type="Proteomes" id="UP000006548">
    <property type="component" value="Chromosome 4"/>
</dbReference>
<evidence type="ECO:0000313" key="3">
    <source>
        <dbReference type="Araport" id="AT4G06655"/>
    </source>
</evidence>
<feature type="region of interest" description="Disordered" evidence="1">
    <location>
        <begin position="74"/>
        <end position="108"/>
    </location>
</feature>
<accession>A0A1P8B634</accession>